<dbReference type="OrthoDB" id="2734604at2759"/>
<reference evidence="2" key="1">
    <citation type="submission" date="2019-01" db="EMBL/GenBank/DDBJ databases">
        <title>Draft genome sequences of three monokaryotic isolates of the white-rot basidiomycete fungus Dichomitus squalens.</title>
        <authorList>
            <consortium name="DOE Joint Genome Institute"/>
            <person name="Lopez S.C."/>
            <person name="Andreopoulos B."/>
            <person name="Pangilinan J."/>
            <person name="Lipzen A."/>
            <person name="Riley R."/>
            <person name="Ahrendt S."/>
            <person name="Ng V."/>
            <person name="Barry K."/>
            <person name="Daum C."/>
            <person name="Grigoriev I.V."/>
            <person name="Hilden K.S."/>
            <person name="Makela M.R."/>
            <person name="de Vries R.P."/>
        </authorList>
    </citation>
    <scope>NUCLEOTIDE SEQUENCE [LARGE SCALE GENOMIC DNA]</scope>
    <source>
        <strain evidence="2">OM18370.1</strain>
    </source>
</reference>
<evidence type="ECO:0000313" key="2">
    <source>
        <dbReference type="EMBL" id="TBU28037.1"/>
    </source>
</evidence>
<dbReference type="Gene3D" id="3.80.10.10">
    <property type="entry name" value="Ribonuclease Inhibitor"/>
    <property type="match status" value="1"/>
</dbReference>
<gene>
    <name evidence="2" type="ORF">BD311DRAFT_352807</name>
</gene>
<dbReference type="Gene3D" id="1.20.1280.50">
    <property type="match status" value="1"/>
</dbReference>
<dbReference type="SUPFAM" id="SSF52047">
    <property type="entry name" value="RNI-like"/>
    <property type="match status" value="1"/>
</dbReference>
<proteinExistence type="predicted"/>
<organism evidence="2">
    <name type="scientific">Dichomitus squalens</name>
    <dbReference type="NCBI Taxonomy" id="114155"/>
    <lineage>
        <taxon>Eukaryota</taxon>
        <taxon>Fungi</taxon>
        <taxon>Dikarya</taxon>
        <taxon>Basidiomycota</taxon>
        <taxon>Agaricomycotina</taxon>
        <taxon>Agaricomycetes</taxon>
        <taxon>Polyporales</taxon>
        <taxon>Polyporaceae</taxon>
        <taxon>Dichomitus</taxon>
    </lineage>
</organism>
<dbReference type="PANTHER" id="PTHR38926:SF5">
    <property type="entry name" value="F-BOX AND LEUCINE-RICH REPEAT PROTEIN 6"/>
    <property type="match status" value="1"/>
</dbReference>
<dbReference type="InterPro" id="IPR036047">
    <property type="entry name" value="F-box-like_dom_sf"/>
</dbReference>
<evidence type="ECO:0000259" key="1">
    <source>
        <dbReference type="Pfam" id="PF12937"/>
    </source>
</evidence>
<name>A0A4Q9MLV9_9APHY</name>
<feature type="domain" description="F-box" evidence="1">
    <location>
        <begin position="36"/>
        <end position="89"/>
    </location>
</feature>
<protein>
    <recommendedName>
        <fullName evidence="1">F-box domain-containing protein</fullName>
    </recommendedName>
</protein>
<dbReference type="EMBL" id="ML143425">
    <property type="protein sequence ID" value="TBU28037.1"/>
    <property type="molecule type" value="Genomic_DNA"/>
</dbReference>
<accession>A0A4Q9MLV9</accession>
<sequence>MTSGTDLRFAMSLPRQSAARVKPSPTRRELLGGSPIHRLPVEILAEIFVVFASLESKTVQKAGWTQILLVCKFWYSIACDVASLWKVIHVNPNPDWLRLCLDRAPRCMIDLHIPQLHPRDFNAARHIIVPHLHRIRALHFRTTHDFLTSNVADFLTEGFPALEELTFLPIEWRVKRGTSLGLSADAFPCLRTLVLSGVSIPREPRFYQNLRSFELHEKCSERSGFTIDDLLDALHAASPHLQELDLSRFDPTSSPSNKQAIRQIHLQSLRSLYMENDFVVASELTKHLRVPSNVTLRLRISLPSSGPAPRDTTEQLFAAILPPNMRIAFDSARELSIHIERNRFVVHVFDSTSSDYQINRPNERRSERVNVGLFGPYTYDDALQAVPTFGVSQRLTALTVNSPSIPQSVAAWKVLLGAFPLLNTFTVYAGRQMAFDGAVDGAFVGLSRERQAETAASISSSRRTPRCPLLKAINIVCLPGMGERRFRSGIGPFFNIVVECLRSRAGHAGRLETLSFKSFMHSYRTGLEDSHAELGKLVDNVDIL</sequence>
<dbReference type="InterPro" id="IPR001810">
    <property type="entry name" value="F-box_dom"/>
</dbReference>
<dbReference type="PANTHER" id="PTHR38926">
    <property type="entry name" value="F-BOX DOMAIN CONTAINING PROTEIN, EXPRESSED"/>
    <property type="match status" value="1"/>
</dbReference>
<dbReference type="AlphaFoldDB" id="A0A4Q9MLV9"/>
<dbReference type="InterPro" id="IPR032675">
    <property type="entry name" value="LRR_dom_sf"/>
</dbReference>
<dbReference type="SUPFAM" id="SSF81383">
    <property type="entry name" value="F-box domain"/>
    <property type="match status" value="1"/>
</dbReference>
<dbReference type="Proteomes" id="UP000292957">
    <property type="component" value="Unassembled WGS sequence"/>
</dbReference>
<dbReference type="Pfam" id="PF12937">
    <property type="entry name" value="F-box-like"/>
    <property type="match status" value="1"/>
</dbReference>